<accession>Q6T6S9</accession>
<reference evidence="1" key="2">
    <citation type="journal article" date="2004" name="Gene">
        <title>Bitis gabonica (Gaboon viper) snake venom gland: toward a catalog for the full-length transcripts (cDNA) and proteins.</title>
        <authorList>
            <person name="Francischetti I.M."/>
            <person name="My-Pham V."/>
            <person name="Harrison J."/>
            <person name="Garfield M.K."/>
            <person name="Ribeiro J.M."/>
        </authorList>
    </citation>
    <scope>NUCLEOTIDE SEQUENCE</scope>
</reference>
<name>Q6T6S9_BITGA</name>
<sequence length="62" mass="7604">MGFLLFQRIIWHINIEDVWNYCLEKDWIHSALSYGFLKLVSFNKIWLNLQYMPNHFLISNKT</sequence>
<organism evidence="1">
    <name type="scientific">Bitis gabonica</name>
    <name type="common">Gaboon adder</name>
    <name type="synonym">Gaboon viper</name>
    <dbReference type="NCBI Taxonomy" id="8694"/>
    <lineage>
        <taxon>Eukaryota</taxon>
        <taxon>Metazoa</taxon>
        <taxon>Chordata</taxon>
        <taxon>Craniata</taxon>
        <taxon>Vertebrata</taxon>
        <taxon>Euteleostomi</taxon>
        <taxon>Lepidosauria</taxon>
        <taxon>Squamata</taxon>
        <taxon>Bifurcata</taxon>
        <taxon>Unidentata</taxon>
        <taxon>Episquamata</taxon>
        <taxon>Toxicofera</taxon>
        <taxon>Serpentes</taxon>
        <taxon>Colubroidea</taxon>
        <taxon>Viperidae</taxon>
        <taxon>Viperinae</taxon>
        <taxon>Bitis</taxon>
    </lineage>
</organism>
<evidence type="ECO:0000313" key="1">
    <source>
        <dbReference type="EMBL" id="AAR24532.1"/>
    </source>
</evidence>
<dbReference type="AlphaFoldDB" id="Q6T6S9"/>
<reference evidence="1" key="1">
    <citation type="submission" date="2003-10" db="EMBL/GenBank/DDBJ databases">
        <authorList>
            <person name="Francischetti I.M.B."/>
            <person name="Pham V.M."/>
            <person name="Garfield M.K."/>
            <person name="Ribeiro J.M.C."/>
        </authorList>
    </citation>
    <scope>NUCLEOTIDE SEQUENCE</scope>
</reference>
<protein>
    <submittedName>
        <fullName evidence="1">Uncharacterized protein</fullName>
    </submittedName>
</protein>
<proteinExistence type="evidence at transcript level"/>
<dbReference type="EMBL" id="AY430408">
    <property type="protein sequence ID" value="AAR24532.1"/>
    <property type="molecule type" value="mRNA"/>
</dbReference>